<reference evidence="7 8" key="1">
    <citation type="submission" date="2023-07" db="EMBL/GenBank/DDBJ databases">
        <title>Sequencing the genomes of 1000 actinobacteria strains.</title>
        <authorList>
            <person name="Klenk H.-P."/>
        </authorList>
    </citation>
    <scope>NUCLEOTIDE SEQUENCE [LARGE SCALE GENOMIC DNA]</scope>
    <source>
        <strain evidence="7 8">DSM 14555</strain>
    </source>
</reference>
<accession>A0ABU1JD25</accession>
<dbReference type="Pfam" id="PF05175">
    <property type="entry name" value="MTS"/>
    <property type="match status" value="1"/>
</dbReference>
<comment type="caution">
    <text evidence="7">The sequence shown here is derived from an EMBL/GenBank/DDBJ whole genome shotgun (WGS) entry which is preliminary data.</text>
</comment>
<evidence type="ECO:0000313" key="8">
    <source>
        <dbReference type="Proteomes" id="UP001185069"/>
    </source>
</evidence>
<evidence type="ECO:0000256" key="1">
    <source>
        <dbReference type="ARBA" id="ARBA00012771"/>
    </source>
</evidence>
<feature type="domain" description="Methyltransferase small" evidence="6">
    <location>
        <begin position="97"/>
        <end position="195"/>
    </location>
</feature>
<dbReference type="EMBL" id="JAVDQF010000001">
    <property type="protein sequence ID" value="MDR6269297.1"/>
    <property type="molecule type" value="Genomic_DNA"/>
</dbReference>
<dbReference type="PANTHER" id="PTHR18895">
    <property type="entry name" value="HEMK METHYLTRANSFERASE"/>
    <property type="match status" value="1"/>
</dbReference>
<gene>
    <name evidence="7" type="ORF">JOE69_001535</name>
</gene>
<comment type="catalytic activity">
    <reaction evidence="5">
        <text>L-glutaminyl-[peptide chain release factor] + S-adenosyl-L-methionine = N(5)-methyl-L-glutaminyl-[peptide chain release factor] + S-adenosyl-L-homocysteine + H(+)</text>
        <dbReference type="Rhea" id="RHEA:42896"/>
        <dbReference type="Rhea" id="RHEA-COMP:10271"/>
        <dbReference type="Rhea" id="RHEA-COMP:10272"/>
        <dbReference type="ChEBI" id="CHEBI:15378"/>
        <dbReference type="ChEBI" id="CHEBI:30011"/>
        <dbReference type="ChEBI" id="CHEBI:57856"/>
        <dbReference type="ChEBI" id="CHEBI:59789"/>
        <dbReference type="ChEBI" id="CHEBI:61891"/>
        <dbReference type="EC" id="2.1.1.297"/>
    </reaction>
</comment>
<evidence type="ECO:0000256" key="3">
    <source>
        <dbReference type="ARBA" id="ARBA00022679"/>
    </source>
</evidence>
<sequence>MQGRQSSAEHSRLTAALRSAGCVFAEDEATVLLGAAADPGTLAQLLAQRVAGLPLEHIVGWAEFCGLRLAVGPGVFVPRKRTELMAREALRLVQPGVVVLDLCCGSGALGAAVLAAAPDVELYAADLDPQAVAYARRNLPDRAGVFTGDLFAPLPARLRGQIGVLMANAPYVPSGEIPLLPAEARLHEATAALDGGPDGLAVQRRVAEAAPEWLAPGGVLLIETSARQLPLTIGILENCGFAAWASQASETGATVVLGRLADSATSNGLG</sequence>
<evidence type="ECO:0000259" key="6">
    <source>
        <dbReference type="Pfam" id="PF05175"/>
    </source>
</evidence>
<dbReference type="InterPro" id="IPR029063">
    <property type="entry name" value="SAM-dependent_MTases_sf"/>
</dbReference>
<evidence type="ECO:0000256" key="2">
    <source>
        <dbReference type="ARBA" id="ARBA00022603"/>
    </source>
</evidence>
<dbReference type="NCBIfam" id="TIGR00536">
    <property type="entry name" value="hemK_fam"/>
    <property type="match status" value="1"/>
</dbReference>
<dbReference type="InterPro" id="IPR050320">
    <property type="entry name" value="N5-glutamine_MTase"/>
</dbReference>
<keyword evidence="2 7" id="KW-0489">Methyltransferase</keyword>
<dbReference type="NCBIfam" id="TIGR03704">
    <property type="entry name" value="PrmC_rel_meth"/>
    <property type="match status" value="1"/>
</dbReference>
<dbReference type="InterPro" id="IPR022446">
    <property type="entry name" value="MeTrfrase_put"/>
</dbReference>
<evidence type="ECO:0000256" key="5">
    <source>
        <dbReference type="ARBA" id="ARBA00048391"/>
    </source>
</evidence>
<evidence type="ECO:0000313" key="7">
    <source>
        <dbReference type="EMBL" id="MDR6269297.1"/>
    </source>
</evidence>
<keyword evidence="8" id="KW-1185">Reference proteome</keyword>
<dbReference type="Proteomes" id="UP001185069">
    <property type="component" value="Unassembled WGS sequence"/>
</dbReference>
<organism evidence="7 8">
    <name type="scientific">Arthrobacter russicus</name>
    <dbReference type="NCBI Taxonomy" id="172040"/>
    <lineage>
        <taxon>Bacteria</taxon>
        <taxon>Bacillati</taxon>
        <taxon>Actinomycetota</taxon>
        <taxon>Actinomycetes</taxon>
        <taxon>Micrococcales</taxon>
        <taxon>Micrococcaceae</taxon>
        <taxon>Arthrobacter</taxon>
    </lineage>
</organism>
<dbReference type="Gene3D" id="1.10.8.10">
    <property type="entry name" value="DNA helicase RuvA subunit, C-terminal domain"/>
    <property type="match status" value="1"/>
</dbReference>
<dbReference type="InterPro" id="IPR007848">
    <property type="entry name" value="Small_mtfrase_dom"/>
</dbReference>
<proteinExistence type="predicted"/>
<keyword evidence="4" id="KW-0949">S-adenosyl-L-methionine</keyword>
<dbReference type="GO" id="GO:0032259">
    <property type="term" value="P:methylation"/>
    <property type="evidence" value="ECO:0007669"/>
    <property type="project" value="UniProtKB-KW"/>
</dbReference>
<dbReference type="SUPFAM" id="SSF53335">
    <property type="entry name" value="S-adenosyl-L-methionine-dependent methyltransferases"/>
    <property type="match status" value="1"/>
</dbReference>
<name>A0ABU1JD25_9MICC</name>
<protein>
    <recommendedName>
        <fullName evidence="1">peptide chain release factor N(5)-glutamine methyltransferase</fullName>
        <ecNumber evidence="1">2.1.1.297</ecNumber>
    </recommendedName>
</protein>
<evidence type="ECO:0000256" key="4">
    <source>
        <dbReference type="ARBA" id="ARBA00022691"/>
    </source>
</evidence>
<dbReference type="GO" id="GO:0102559">
    <property type="term" value="F:peptide chain release factor N(5)-glutamine methyltransferase activity"/>
    <property type="evidence" value="ECO:0007669"/>
    <property type="project" value="UniProtKB-EC"/>
</dbReference>
<dbReference type="EC" id="2.1.1.297" evidence="1"/>
<dbReference type="RefSeq" id="WP_309797495.1">
    <property type="nucleotide sequence ID" value="NZ_BAAAHY010000001.1"/>
</dbReference>
<dbReference type="Gene3D" id="3.40.50.150">
    <property type="entry name" value="Vaccinia Virus protein VP39"/>
    <property type="match status" value="1"/>
</dbReference>
<dbReference type="CDD" id="cd02440">
    <property type="entry name" value="AdoMet_MTases"/>
    <property type="match status" value="1"/>
</dbReference>
<keyword evidence="3 7" id="KW-0808">Transferase</keyword>
<dbReference type="InterPro" id="IPR004556">
    <property type="entry name" value="HemK-like"/>
</dbReference>
<dbReference type="PANTHER" id="PTHR18895:SF74">
    <property type="entry name" value="MTRF1L RELEASE FACTOR GLUTAMINE METHYLTRANSFERASE"/>
    <property type="match status" value="1"/>
</dbReference>